<dbReference type="Proteomes" id="UP000885797">
    <property type="component" value="Unassembled WGS sequence"/>
</dbReference>
<reference evidence="1" key="1">
    <citation type="journal article" date="2020" name="mSystems">
        <title>Genome- and Community-Level Interaction Insights into Carbon Utilization and Element Cycling Functions of Hydrothermarchaeota in Hydrothermal Sediment.</title>
        <authorList>
            <person name="Zhou Z."/>
            <person name="Liu Y."/>
            <person name="Xu W."/>
            <person name="Pan J."/>
            <person name="Luo Z.H."/>
            <person name="Li M."/>
        </authorList>
    </citation>
    <scope>NUCLEOTIDE SEQUENCE [LARGE SCALE GENOMIC DNA]</scope>
    <source>
        <strain evidence="1">HyVt-503</strain>
    </source>
</reference>
<feature type="non-terminal residue" evidence="1">
    <location>
        <position position="228"/>
    </location>
</feature>
<name>A0A7V2SVJ6_9BACT</name>
<dbReference type="EMBL" id="DRND01000210">
    <property type="protein sequence ID" value="HFC46743.1"/>
    <property type="molecule type" value="Genomic_DNA"/>
</dbReference>
<accession>A0A7V2SVJ6</accession>
<dbReference type="SUPFAM" id="SSF48695">
    <property type="entry name" value="Multiheme cytochromes"/>
    <property type="match status" value="1"/>
</dbReference>
<proteinExistence type="predicted"/>
<dbReference type="InterPro" id="IPR036280">
    <property type="entry name" value="Multihaem_cyt_sf"/>
</dbReference>
<sequence length="228" mass="24912">MAAKSERGSLKDPFTSEGKPYFFDVGVADEAAVCYSCHPGGGPAEGIVQSDGTVIPYTDPSLEPVHTYDRDFYDYPPTANTQALISHKSIEETVAEIGAPKRHDWTKSGVMEADCLLCHIDPESPYALKTADGLKAQPFRPRLLIFAKRDAGHKVEEISLGMPIENGLKAETALEYTSSPQRMTCPTSLIPLMRLPSDIVGEMMKMWTDALKGMEAQGVNLPFAIYGQ</sequence>
<gene>
    <name evidence="1" type="ORF">ENJ63_02550</name>
</gene>
<evidence type="ECO:0008006" key="2">
    <source>
        <dbReference type="Google" id="ProtNLM"/>
    </source>
</evidence>
<evidence type="ECO:0000313" key="1">
    <source>
        <dbReference type="EMBL" id="HFC46743.1"/>
    </source>
</evidence>
<comment type="caution">
    <text evidence="1">The sequence shown here is derived from an EMBL/GenBank/DDBJ whole genome shotgun (WGS) entry which is preliminary data.</text>
</comment>
<organism evidence="1">
    <name type="scientific">Dissulfuribacter thermophilus</name>
    <dbReference type="NCBI Taxonomy" id="1156395"/>
    <lineage>
        <taxon>Bacteria</taxon>
        <taxon>Pseudomonadati</taxon>
        <taxon>Thermodesulfobacteriota</taxon>
        <taxon>Dissulfuribacteria</taxon>
        <taxon>Dissulfuribacterales</taxon>
        <taxon>Dissulfuribacteraceae</taxon>
        <taxon>Dissulfuribacter</taxon>
    </lineage>
</organism>
<protein>
    <recommendedName>
        <fullName evidence="2">Cytochrome c family protein</fullName>
    </recommendedName>
</protein>
<dbReference type="AlphaFoldDB" id="A0A7V2SVJ6"/>